<dbReference type="GeneID" id="106664408"/>
<sequence>MTGVSVLRGGFTRGSRGVLVPSSRAGAARAAAILLISCHLSPSHASVHSSTSSTRSFSARQYERERENRLLAKARNRERDGNSPSPRSTENLIDDPLPSIANMFKESWPEETDGKDSEAFTPDVLEKDLSGSMPHIDDPLTMEADNTMPPPPNPPPYQDLN</sequence>
<reference evidence="2" key="1">
    <citation type="submission" date="2022-01" db="UniProtKB">
        <authorList>
            <consortium name="EnsemblMetazoa"/>
        </authorList>
    </citation>
    <scope>IDENTIFICATION</scope>
</reference>
<feature type="compositionally biased region" description="Pro residues" evidence="1">
    <location>
        <begin position="148"/>
        <end position="161"/>
    </location>
</feature>
<keyword evidence="3" id="KW-1185">Reference proteome</keyword>
<organism evidence="2 3">
    <name type="scientific">Cimex lectularius</name>
    <name type="common">Bed bug</name>
    <name type="synonym">Acanthia lectularia</name>
    <dbReference type="NCBI Taxonomy" id="79782"/>
    <lineage>
        <taxon>Eukaryota</taxon>
        <taxon>Metazoa</taxon>
        <taxon>Ecdysozoa</taxon>
        <taxon>Arthropoda</taxon>
        <taxon>Hexapoda</taxon>
        <taxon>Insecta</taxon>
        <taxon>Pterygota</taxon>
        <taxon>Neoptera</taxon>
        <taxon>Paraneoptera</taxon>
        <taxon>Hemiptera</taxon>
        <taxon>Heteroptera</taxon>
        <taxon>Panheteroptera</taxon>
        <taxon>Cimicomorpha</taxon>
        <taxon>Cimicidae</taxon>
        <taxon>Cimex</taxon>
    </lineage>
</organism>
<proteinExistence type="predicted"/>
<dbReference type="RefSeq" id="XP_024085021.1">
    <property type="nucleotide sequence ID" value="XM_024229253.1"/>
</dbReference>
<feature type="compositionally biased region" description="Polar residues" evidence="1">
    <location>
        <begin position="82"/>
        <end position="91"/>
    </location>
</feature>
<feature type="compositionally biased region" description="Basic and acidic residues" evidence="1">
    <location>
        <begin position="112"/>
        <end position="129"/>
    </location>
</feature>
<evidence type="ECO:0000256" key="1">
    <source>
        <dbReference type="SAM" id="MobiDB-lite"/>
    </source>
</evidence>
<protein>
    <submittedName>
        <fullName evidence="2">Uncharacterized protein</fullName>
    </submittedName>
</protein>
<dbReference type="Proteomes" id="UP000494040">
    <property type="component" value="Unassembled WGS sequence"/>
</dbReference>
<dbReference type="EnsemblMetazoa" id="XM_024229253.1">
    <property type="protein sequence ID" value="XP_024085021.1"/>
    <property type="gene ID" value="LOC106664408"/>
</dbReference>
<feature type="compositionally biased region" description="Basic and acidic residues" evidence="1">
    <location>
        <begin position="61"/>
        <end position="81"/>
    </location>
</feature>
<dbReference type="AlphaFoldDB" id="A0A8I6SMT5"/>
<dbReference type="OrthoDB" id="6621520at2759"/>
<accession>A0A8I6SMT5</accession>
<evidence type="ECO:0000313" key="2">
    <source>
        <dbReference type="EnsemblMetazoa" id="XP_024085021.1"/>
    </source>
</evidence>
<feature type="compositionally biased region" description="Low complexity" evidence="1">
    <location>
        <begin position="43"/>
        <end position="60"/>
    </location>
</feature>
<name>A0A8I6SMT5_CIMLE</name>
<evidence type="ECO:0000313" key="3">
    <source>
        <dbReference type="Proteomes" id="UP000494040"/>
    </source>
</evidence>
<feature type="region of interest" description="Disordered" evidence="1">
    <location>
        <begin position="43"/>
        <end position="161"/>
    </location>
</feature>